<dbReference type="Gene3D" id="2.60.40.10">
    <property type="entry name" value="Immunoglobulins"/>
    <property type="match status" value="1"/>
</dbReference>
<name>A0A8S4QED0_9NEOP</name>
<dbReference type="InterPro" id="IPR007110">
    <property type="entry name" value="Ig-like_dom"/>
</dbReference>
<evidence type="ECO:0000313" key="3">
    <source>
        <dbReference type="EMBL" id="CAH2208339.1"/>
    </source>
</evidence>
<dbReference type="InterPro" id="IPR036179">
    <property type="entry name" value="Ig-like_dom_sf"/>
</dbReference>
<keyword evidence="4" id="KW-1185">Reference proteome</keyword>
<evidence type="ECO:0000313" key="4">
    <source>
        <dbReference type="Proteomes" id="UP000838756"/>
    </source>
</evidence>
<comment type="caution">
    <text evidence="3">The sequence shown here is derived from an EMBL/GenBank/DDBJ whole genome shotgun (WGS) entry which is preliminary data.</text>
</comment>
<dbReference type="Proteomes" id="UP000838756">
    <property type="component" value="Unassembled WGS sequence"/>
</dbReference>
<feature type="domain" description="Ig-like" evidence="2">
    <location>
        <begin position="2"/>
        <end position="94"/>
    </location>
</feature>
<accession>A0A8S4QED0</accession>
<dbReference type="EMBL" id="CAKXAJ010003182">
    <property type="protein sequence ID" value="CAH2208339.1"/>
    <property type="molecule type" value="Genomic_DNA"/>
</dbReference>
<organism evidence="3 4">
    <name type="scientific">Pararge aegeria aegeria</name>
    <dbReference type="NCBI Taxonomy" id="348720"/>
    <lineage>
        <taxon>Eukaryota</taxon>
        <taxon>Metazoa</taxon>
        <taxon>Ecdysozoa</taxon>
        <taxon>Arthropoda</taxon>
        <taxon>Hexapoda</taxon>
        <taxon>Insecta</taxon>
        <taxon>Pterygota</taxon>
        <taxon>Neoptera</taxon>
        <taxon>Endopterygota</taxon>
        <taxon>Lepidoptera</taxon>
        <taxon>Glossata</taxon>
        <taxon>Ditrysia</taxon>
        <taxon>Papilionoidea</taxon>
        <taxon>Nymphalidae</taxon>
        <taxon>Satyrinae</taxon>
        <taxon>Satyrini</taxon>
        <taxon>Parargina</taxon>
        <taxon>Pararge</taxon>
    </lineage>
</organism>
<reference evidence="3" key="1">
    <citation type="submission" date="2022-03" db="EMBL/GenBank/DDBJ databases">
        <authorList>
            <person name="Lindestad O."/>
        </authorList>
    </citation>
    <scope>NUCLEOTIDE SEQUENCE</scope>
</reference>
<evidence type="ECO:0000259" key="2">
    <source>
        <dbReference type="PROSITE" id="PS50835"/>
    </source>
</evidence>
<keyword evidence="1" id="KW-0472">Membrane</keyword>
<keyword evidence="1" id="KW-1133">Transmembrane helix</keyword>
<proteinExistence type="predicted"/>
<feature type="transmembrane region" description="Helical" evidence="1">
    <location>
        <begin position="58"/>
        <end position="81"/>
    </location>
</feature>
<dbReference type="PROSITE" id="PS50835">
    <property type="entry name" value="IG_LIKE"/>
    <property type="match status" value="1"/>
</dbReference>
<dbReference type="InterPro" id="IPR013783">
    <property type="entry name" value="Ig-like_fold"/>
</dbReference>
<evidence type="ECO:0000256" key="1">
    <source>
        <dbReference type="SAM" id="Phobius"/>
    </source>
</evidence>
<dbReference type="SUPFAM" id="SSF48726">
    <property type="entry name" value="Immunoglobulin"/>
    <property type="match status" value="1"/>
</dbReference>
<sequence length="101" mass="11168">PPDILDYPTSSDQVAREGANVTLRCAAHGVPTPAVVWRKEAGDLLPTLNFTDNHSKKVIFLLEISIIILLRTFLSLAVATYNSTHENVPPSNLTFRYDVYG</sequence>
<dbReference type="AlphaFoldDB" id="A0A8S4QED0"/>
<dbReference type="OrthoDB" id="10012075at2759"/>
<dbReference type="Pfam" id="PF13927">
    <property type="entry name" value="Ig_3"/>
    <property type="match status" value="1"/>
</dbReference>
<protein>
    <submittedName>
        <fullName evidence="3">Jg24720 protein</fullName>
    </submittedName>
</protein>
<gene>
    <name evidence="3" type="primary">jg24720</name>
    <name evidence="3" type="ORF">PAEG_LOCUS955</name>
</gene>
<feature type="non-terminal residue" evidence="3">
    <location>
        <position position="1"/>
    </location>
</feature>
<keyword evidence="1" id="KW-0812">Transmembrane</keyword>